<dbReference type="SUPFAM" id="SSF53474">
    <property type="entry name" value="alpha/beta-Hydrolases"/>
    <property type="match status" value="1"/>
</dbReference>
<accession>A0ABV9LJQ9</accession>
<dbReference type="GO" id="GO:0016787">
    <property type="term" value="F:hydrolase activity"/>
    <property type="evidence" value="ECO:0007669"/>
    <property type="project" value="UniProtKB-KW"/>
</dbReference>
<dbReference type="EMBL" id="JBHSGR010000012">
    <property type="protein sequence ID" value="MFC4694137.1"/>
    <property type="molecule type" value="Genomic_DNA"/>
</dbReference>
<keyword evidence="2" id="KW-0378">Hydrolase</keyword>
<dbReference type="InterPro" id="IPR029058">
    <property type="entry name" value="AB_hydrolase_fold"/>
</dbReference>
<dbReference type="PANTHER" id="PTHR46623">
    <property type="entry name" value="CARBOXYMETHYLENEBUTENOLIDASE-RELATED"/>
    <property type="match status" value="1"/>
</dbReference>
<dbReference type="PANTHER" id="PTHR46623:SF6">
    <property type="entry name" value="ALPHA_BETA-HYDROLASES SUPERFAMILY PROTEIN"/>
    <property type="match status" value="1"/>
</dbReference>
<dbReference type="EC" id="3.1.-.-" evidence="2"/>
<dbReference type="RefSeq" id="WP_387988855.1">
    <property type="nucleotide sequence ID" value="NZ_JBHSGR010000012.1"/>
</dbReference>
<name>A0ABV9LJQ9_9ACTN</name>
<reference evidence="3" key="1">
    <citation type="journal article" date="2019" name="Int. J. Syst. Evol. Microbiol.">
        <title>The Global Catalogue of Microorganisms (GCM) 10K type strain sequencing project: providing services to taxonomists for standard genome sequencing and annotation.</title>
        <authorList>
            <consortium name="The Broad Institute Genomics Platform"/>
            <consortium name="The Broad Institute Genome Sequencing Center for Infectious Disease"/>
            <person name="Wu L."/>
            <person name="Ma J."/>
        </authorList>
    </citation>
    <scope>NUCLEOTIDE SEQUENCE [LARGE SCALE GENOMIC DNA]</scope>
    <source>
        <strain evidence="3">CCUG 62763</strain>
    </source>
</reference>
<keyword evidence="3" id="KW-1185">Reference proteome</keyword>
<evidence type="ECO:0000313" key="2">
    <source>
        <dbReference type="EMBL" id="MFC4694137.1"/>
    </source>
</evidence>
<sequence length="261" mass="26897">MTDAQRITLTGVAIPPGPGGTPGLRGLLAVPDGPGPWPGVVLLHEAFGVDGVVRRQAQRMAAAGCLTLVPDLFTDGGARRALVPTFRAVDAGGGRPFADAEAARAHLAARPDCTGRVGVLGSSVGGGLALHLAARGFDAAAVFYARLPRDPHTTLLGACPVVAGYGGRDPGLRGTAAELATVLTRVGVRHDVREYPGAGHGFLHDAPVGPRVLRPLLRDALRIRPDPAAAADAWARTDAWFAEHLRGRPPAEVPALRPSAP</sequence>
<evidence type="ECO:0000259" key="1">
    <source>
        <dbReference type="Pfam" id="PF01738"/>
    </source>
</evidence>
<dbReference type="Proteomes" id="UP001596025">
    <property type="component" value="Unassembled WGS sequence"/>
</dbReference>
<gene>
    <name evidence="2" type="ORF">ACFO3M_12140</name>
</gene>
<organism evidence="2 3">
    <name type="scientific">Geodermatophilus arenarius</name>
    <dbReference type="NCBI Taxonomy" id="1137990"/>
    <lineage>
        <taxon>Bacteria</taxon>
        <taxon>Bacillati</taxon>
        <taxon>Actinomycetota</taxon>
        <taxon>Actinomycetes</taxon>
        <taxon>Geodermatophilales</taxon>
        <taxon>Geodermatophilaceae</taxon>
        <taxon>Geodermatophilus</taxon>
    </lineage>
</organism>
<comment type="caution">
    <text evidence="2">The sequence shown here is derived from an EMBL/GenBank/DDBJ whole genome shotgun (WGS) entry which is preliminary data.</text>
</comment>
<dbReference type="InterPro" id="IPR002925">
    <property type="entry name" value="Dienelactn_hydro"/>
</dbReference>
<dbReference type="InterPro" id="IPR051049">
    <property type="entry name" value="Dienelactone_hydrolase-like"/>
</dbReference>
<evidence type="ECO:0000313" key="3">
    <source>
        <dbReference type="Proteomes" id="UP001596025"/>
    </source>
</evidence>
<dbReference type="Pfam" id="PF01738">
    <property type="entry name" value="DLH"/>
    <property type="match status" value="1"/>
</dbReference>
<feature type="domain" description="Dienelactone hydrolase" evidence="1">
    <location>
        <begin position="24"/>
        <end position="244"/>
    </location>
</feature>
<proteinExistence type="predicted"/>
<protein>
    <submittedName>
        <fullName evidence="2">Dienelactone hydrolase family protein</fullName>
        <ecNumber evidence="2">3.1.-.-</ecNumber>
    </submittedName>
</protein>
<dbReference type="Gene3D" id="3.40.50.1820">
    <property type="entry name" value="alpha/beta hydrolase"/>
    <property type="match status" value="1"/>
</dbReference>